<protein>
    <submittedName>
        <fullName evidence="2">DNA-deoxyinosine glycosylase</fullName>
    </submittedName>
</protein>
<dbReference type="NCBIfam" id="TIGR04274">
    <property type="entry name" value="hypoxanDNAglyco"/>
    <property type="match status" value="1"/>
</dbReference>
<evidence type="ECO:0000259" key="1">
    <source>
        <dbReference type="SMART" id="SM00986"/>
    </source>
</evidence>
<dbReference type="SMART" id="SM00986">
    <property type="entry name" value="UDG"/>
    <property type="match status" value="1"/>
</dbReference>
<accession>A0A7I7XTD5</accession>
<reference evidence="2" key="2">
    <citation type="submission" date="2020-02" db="EMBL/GenBank/DDBJ databases">
        <authorList>
            <person name="Matsumoto Y."/>
            <person name="Motooka D."/>
            <person name="Nakamura S."/>
        </authorList>
    </citation>
    <scope>NUCLEOTIDE SEQUENCE</scope>
    <source>
        <strain evidence="2">JCM 13671</strain>
    </source>
</reference>
<dbReference type="Proteomes" id="UP000466931">
    <property type="component" value="Chromosome"/>
</dbReference>
<dbReference type="Gene3D" id="3.40.470.10">
    <property type="entry name" value="Uracil-DNA glycosylase-like domain"/>
    <property type="match status" value="1"/>
</dbReference>
<keyword evidence="3" id="KW-1185">Reference proteome</keyword>
<dbReference type="SUPFAM" id="SSF52141">
    <property type="entry name" value="Uracil-DNA glycosylase-like"/>
    <property type="match status" value="1"/>
</dbReference>
<dbReference type="InterPro" id="IPR036895">
    <property type="entry name" value="Uracil-DNA_glycosylase-like_sf"/>
</dbReference>
<dbReference type="SMART" id="SM00987">
    <property type="entry name" value="UreE_C"/>
    <property type="match status" value="1"/>
</dbReference>
<proteinExistence type="predicted"/>
<name>A0A7I7XTD5_9MYCO</name>
<dbReference type="InterPro" id="IPR005122">
    <property type="entry name" value="Uracil-DNA_glycosylase-like"/>
</dbReference>
<reference evidence="2" key="1">
    <citation type="journal article" date="2019" name="Emerg. Microbes Infect.">
        <title>Comprehensive subspecies identification of 175 nontuberculous mycobacteria species based on 7547 genomic profiles.</title>
        <authorList>
            <person name="Matsumoto Y."/>
            <person name="Kinjo T."/>
            <person name="Motooka D."/>
            <person name="Nabeya D."/>
            <person name="Jung N."/>
            <person name="Uechi K."/>
            <person name="Horii T."/>
            <person name="Iida T."/>
            <person name="Fujita J."/>
            <person name="Nakamura S."/>
        </authorList>
    </citation>
    <scope>NUCLEOTIDE SEQUENCE [LARGE SCALE GENOMIC DNA]</scope>
    <source>
        <strain evidence="2">JCM 13671</strain>
    </source>
</reference>
<dbReference type="CDD" id="cd10032">
    <property type="entry name" value="UDG-F6_HDG"/>
    <property type="match status" value="1"/>
</dbReference>
<evidence type="ECO:0000313" key="3">
    <source>
        <dbReference type="Proteomes" id="UP000466931"/>
    </source>
</evidence>
<organism evidence="2 3">
    <name type="scientific">Mycolicibacterium confluentis</name>
    <dbReference type="NCBI Taxonomy" id="28047"/>
    <lineage>
        <taxon>Bacteria</taxon>
        <taxon>Bacillati</taxon>
        <taxon>Actinomycetota</taxon>
        <taxon>Actinomycetes</taxon>
        <taxon>Mycobacteriales</taxon>
        <taxon>Mycobacteriaceae</taxon>
        <taxon>Mycolicibacterium</taxon>
    </lineage>
</organism>
<dbReference type="RefSeq" id="WP_407663207.1">
    <property type="nucleotide sequence ID" value="NZ_AP022612.1"/>
</dbReference>
<dbReference type="Pfam" id="PF03167">
    <property type="entry name" value="UDG"/>
    <property type="match status" value="1"/>
</dbReference>
<evidence type="ECO:0000313" key="2">
    <source>
        <dbReference type="EMBL" id="BBZ32353.1"/>
    </source>
</evidence>
<dbReference type="EMBL" id="AP022612">
    <property type="protein sequence ID" value="BBZ32353.1"/>
    <property type="molecule type" value="Genomic_DNA"/>
</dbReference>
<sequence>MTIHNSPQVRGLPPIVGGRPRILILGNAPSVLSLAKQEYYGNPQNAFWRITGELFGFAADAPYAERTAALISRGVAVWDALALCRRPGSLDSAVERDSMVANDFPTFFAAHPDIERVYFNGAAAEANFRRLATGTAHLHYARLPSTSPAHTVGFSTKLAAWRVIAD</sequence>
<feature type="domain" description="Uracil-DNA glycosylase-like" evidence="1">
    <location>
        <begin position="13"/>
        <end position="165"/>
    </location>
</feature>
<dbReference type="AlphaFoldDB" id="A0A7I7XTD5"/>
<dbReference type="InterPro" id="IPR026353">
    <property type="entry name" value="Hypoxan-DNA_Glyclase"/>
</dbReference>
<gene>
    <name evidence="2" type="ORF">MCNF_09580</name>
</gene>